<proteinExistence type="predicted"/>
<dbReference type="GO" id="GO:0003676">
    <property type="term" value="F:nucleic acid binding"/>
    <property type="evidence" value="ECO:0007669"/>
    <property type="project" value="InterPro"/>
</dbReference>
<evidence type="ECO:0000313" key="2">
    <source>
        <dbReference type="EMBL" id="EFK97148.1"/>
    </source>
</evidence>
<keyword evidence="2" id="KW-0436">Ligase</keyword>
<dbReference type="AlphaFoldDB" id="D9PH20"/>
<dbReference type="EC" id="6.1.1.6" evidence="2"/>
<dbReference type="EMBL" id="ADZX01000344">
    <property type="protein sequence ID" value="EFK97148.1"/>
    <property type="molecule type" value="Genomic_DNA"/>
</dbReference>
<evidence type="ECO:0000259" key="1">
    <source>
        <dbReference type="Pfam" id="PF01336"/>
    </source>
</evidence>
<gene>
    <name evidence="2" type="primary">lysS</name>
    <name evidence="2" type="ORF">LDC_0817</name>
</gene>
<dbReference type="GO" id="GO:0004824">
    <property type="term" value="F:lysine-tRNA ligase activity"/>
    <property type="evidence" value="ECO:0007669"/>
    <property type="project" value="UniProtKB-EC"/>
</dbReference>
<reference evidence="2" key="1">
    <citation type="submission" date="2010-07" db="EMBL/GenBank/DDBJ databases">
        <authorList>
            <consortium name="CONSOLIDER consortium CSD2007-00005"/>
            <person name="Guazzaroni M.-E."/>
            <person name="Richter M."/>
            <person name="Garcia-Salamanca A."/>
            <person name="Yarza P."/>
            <person name="Ferrer M."/>
        </authorList>
    </citation>
    <scope>NUCLEOTIDE SEQUENCE</scope>
</reference>
<accession>D9PH20</accession>
<dbReference type="InterPro" id="IPR012340">
    <property type="entry name" value="NA-bd_OB-fold"/>
</dbReference>
<keyword evidence="2" id="KW-0030">Aminoacyl-tRNA synthetase</keyword>
<dbReference type="InterPro" id="IPR004365">
    <property type="entry name" value="NA-bd_OB_tRNA"/>
</dbReference>
<organism evidence="2">
    <name type="scientific">sediment metagenome</name>
    <dbReference type="NCBI Taxonomy" id="749907"/>
    <lineage>
        <taxon>unclassified sequences</taxon>
        <taxon>metagenomes</taxon>
        <taxon>ecological metagenomes</taxon>
    </lineage>
</organism>
<name>D9PH20_9ZZZZ</name>
<feature type="non-terminal residue" evidence="2">
    <location>
        <position position="1"/>
    </location>
</feature>
<protein>
    <submittedName>
        <fullName evidence="2">Lysyl-tRNA synthetase</fullName>
        <ecNumber evidence="2">6.1.1.6</ecNumber>
    </submittedName>
</protein>
<feature type="domain" description="OB" evidence="1">
    <location>
        <begin position="18"/>
        <end position="62"/>
    </location>
</feature>
<dbReference type="Gene3D" id="2.40.50.140">
    <property type="entry name" value="Nucleic acid-binding proteins"/>
    <property type="match status" value="1"/>
</dbReference>
<sequence length="85" mass="9888">VCGYIKDDENKRDESKNITLKGRIKLLRIMGKAAFAKLEDSSGLVQVYYSRDELPEGYYNKIKNLLKLVILLKQQDFHLSLKRVN</sequence>
<dbReference type="Pfam" id="PF01336">
    <property type="entry name" value="tRNA_anti-codon"/>
    <property type="match status" value="1"/>
</dbReference>
<reference evidence="2" key="2">
    <citation type="journal article" date="2011" name="Microb. Ecol.">
        <title>Taxonomic and Functional Metagenomic Profiling of the Microbial Community in the Anoxic Sediment of a Sub-saline Shallow Lake (Laguna de Carrizo, Central Spain).</title>
        <authorList>
            <person name="Ferrer M."/>
            <person name="Guazzaroni M.E."/>
            <person name="Richter M."/>
            <person name="Garcia-Salamanca A."/>
            <person name="Yarza P."/>
            <person name="Suarez-Suarez A."/>
            <person name="Solano J."/>
            <person name="Alcaide M."/>
            <person name="van Dillewijn P."/>
            <person name="Molina-Henares M.A."/>
            <person name="Lopez-Cortes N."/>
            <person name="Al-Ramahi Y."/>
            <person name="Guerrero C."/>
            <person name="Acosta A."/>
            <person name="de Eugenio L.I."/>
            <person name="Martinez V."/>
            <person name="Marques S."/>
            <person name="Rojo F."/>
            <person name="Santero E."/>
            <person name="Genilloud O."/>
            <person name="Perez-Perez J."/>
            <person name="Rossello-Mora R."/>
            <person name="Ramos J.L."/>
        </authorList>
    </citation>
    <scope>NUCLEOTIDE SEQUENCE</scope>
</reference>
<dbReference type="SUPFAM" id="SSF50249">
    <property type="entry name" value="Nucleic acid-binding proteins"/>
    <property type="match status" value="1"/>
</dbReference>
<comment type="caution">
    <text evidence="2">The sequence shown here is derived from an EMBL/GenBank/DDBJ whole genome shotgun (WGS) entry which is preliminary data.</text>
</comment>